<reference evidence="2" key="1">
    <citation type="submission" date="2021-06" db="EMBL/GenBank/DDBJ databases">
        <authorList>
            <person name="Kallberg Y."/>
            <person name="Tangrot J."/>
            <person name="Rosling A."/>
        </authorList>
    </citation>
    <scope>NUCLEOTIDE SEQUENCE</scope>
    <source>
        <strain evidence="2">MA453B</strain>
    </source>
</reference>
<name>A0A9N9P6W6_9GLOM</name>
<protein>
    <submittedName>
        <fullName evidence="2">21699_t:CDS:1</fullName>
    </submittedName>
</protein>
<feature type="compositionally biased region" description="Basic and acidic residues" evidence="1">
    <location>
        <begin position="33"/>
        <end position="45"/>
    </location>
</feature>
<sequence length="45" mass="5270">KPKNDKITPVKTSRNDNTKSNEKQQFESSKSNENTKNDNIEEKKF</sequence>
<dbReference type="Proteomes" id="UP000789405">
    <property type="component" value="Unassembled WGS sequence"/>
</dbReference>
<keyword evidence="3" id="KW-1185">Reference proteome</keyword>
<comment type="caution">
    <text evidence="2">The sequence shown here is derived from an EMBL/GenBank/DDBJ whole genome shotgun (WGS) entry which is preliminary data.</text>
</comment>
<proteinExistence type="predicted"/>
<dbReference type="EMBL" id="CAJVPY010028323">
    <property type="protein sequence ID" value="CAG8792485.1"/>
    <property type="molecule type" value="Genomic_DNA"/>
</dbReference>
<gene>
    <name evidence="2" type="ORF">DERYTH_LOCUS21712</name>
</gene>
<evidence type="ECO:0000313" key="3">
    <source>
        <dbReference type="Proteomes" id="UP000789405"/>
    </source>
</evidence>
<evidence type="ECO:0000256" key="1">
    <source>
        <dbReference type="SAM" id="MobiDB-lite"/>
    </source>
</evidence>
<feature type="compositionally biased region" description="Basic and acidic residues" evidence="1">
    <location>
        <begin position="1"/>
        <end position="25"/>
    </location>
</feature>
<evidence type="ECO:0000313" key="2">
    <source>
        <dbReference type="EMBL" id="CAG8792485.1"/>
    </source>
</evidence>
<feature type="region of interest" description="Disordered" evidence="1">
    <location>
        <begin position="1"/>
        <end position="45"/>
    </location>
</feature>
<accession>A0A9N9P6W6</accession>
<dbReference type="AlphaFoldDB" id="A0A9N9P6W6"/>
<organism evidence="2 3">
    <name type="scientific">Dentiscutata erythropus</name>
    <dbReference type="NCBI Taxonomy" id="1348616"/>
    <lineage>
        <taxon>Eukaryota</taxon>
        <taxon>Fungi</taxon>
        <taxon>Fungi incertae sedis</taxon>
        <taxon>Mucoromycota</taxon>
        <taxon>Glomeromycotina</taxon>
        <taxon>Glomeromycetes</taxon>
        <taxon>Diversisporales</taxon>
        <taxon>Gigasporaceae</taxon>
        <taxon>Dentiscutata</taxon>
    </lineage>
</organism>
<feature type="non-terminal residue" evidence="2">
    <location>
        <position position="1"/>
    </location>
</feature>